<protein>
    <recommendedName>
        <fullName evidence="2">Alginate lyase domain-containing protein</fullName>
    </recommendedName>
</protein>
<dbReference type="InterPro" id="IPR008929">
    <property type="entry name" value="Chondroitin_lyas"/>
</dbReference>
<accession>A0A382AYK3</accession>
<organism evidence="1">
    <name type="scientific">marine metagenome</name>
    <dbReference type="NCBI Taxonomy" id="408172"/>
    <lineage>
        <taxon>unclassified sequences</taxon>
        <taxon>metagenomes</taxon>
        <taxon>ecological metagenomes</taxon>
    </lineage>
</organism>
<proteinExistence type="predicted"/>
<dbReference type="SUPFAM" id="SSF48230">
    <property type="entry name" value="Chondroitin AC/alginate lyase"/>
    <property type="match status" value="1"/>
</dbReference>
<sequence length="522" mass="60098">MIKQSSIQKIILVSIFACNAACTTFERNEWTVDPFYTKKGKPNYEKNLVSNCGNPENEFLVQWDGTSENDLCQIGNSVKFKPEGSGIQWPEENFYGEQKTKCANALSSPPKMIWVPNEYQNWCPYRNPFVKNFPLTKENGWIKTLKKVPVKYKWDKVLYIVPLWRKGFSSMAPACECYDYFEIEWDTKFKIAKNHAKIITSYILSKNNKHKKFIAGKALEMLIEYEKNNAFEYLYYTPFNTNAKREPGSDKYTVFNDYSEPNFWDATLNAGLMDVLPGIIQMYGIIKEEMPENPKLSEIKKYVSDLVWLTEQGIGAGNYNPNRKLSDGKVPTPEHPNHHSVRFGYIHLLWGITAGDKKYYEAGLNHFFSNLQMTRRDGSIKSEVNYPGRAKSTHGGLTSLAHMHGNMTYHAMSAMLIKSQGHPIEKININGVTIVDSIKFSAKVALEPSIANKYSGVKSYEMMYFENPRAFPQNMSWYLLATKFLDFKPNNVLLQRLSQNENHSRAHIFGILDTDIFVDFKK</sequence>
<name>A0A382AYK3_9ZZZZ</name>
<evidence type="ECO:0008006" key="2">
    <source>
        <dbReference type="Google" id="ProtNLM"/>
    </source>
</evidence>
<dbReference type="AlphaFoldDB" id="A0A382AYK3"/>
<reference evidence="1" key="1">
    <citation type="submission" date="2018-05" db="EMBL/GenBank/DDBJ databases">
        <authorList>
            <person name="Lanie J.A."/>
            <person name="Ng W.-L."/>
            <person name="Kazmierczak K.M."/>
            <person name="Andrzejewski T.M."/>
            <person name="Davidsen T.M."/>
            <person name="Wayne K.J."/>
            <person name="Tettelin H."/>
            <person name="Glass J.I."/>
            <person name="Rusch D."/>
            <person name="Podicherti R."/>
            <person name="Tsui H.-C.T."/>
            <person name="Winkler M.E."/>
        </authorList>
    </citation>
    <scope>NUCLEOTIDE SEQUENCE</scope>
</reference>
<dbReference type="Gene3D" id="1.50.10.100">
    <property type="entry name" value="Chondroitin AC/alginate lyase"/>
    <property type="match status" value="1"/>
</dbReference>
<gene>
    <name evidence="1" type="ORF">METZ01_LOCUS159382</name>
</gene>
<evidence type="ECO:0000313" key="1">
    <source>
        <dbReference type="EMBL" id="SVB06528.1"/>
    </source>
</evidence>
<dbReference type="EMBL" id="UINC01027382">
    <property type="protein sequence ID" value="SVB06528.1"/>
    <property type="molecule type" value="Genomic_DNA"/>
</dbReference>